<evidence type="ECO:0000313" key="4">
    <source>
        <dbReference type="EMBL" id="CAF1032447.1"/>
    </source>
</evidence>
<dbReference type="EMBL" id="CAJNOC010004752">
    <property type="protein sequence ID" value="CAF1032447.1"/>
    <property type="molecule type" value="Genomic_DNA"/>
</dbReference>
<evidence type="ECO:0000259" key="3">
    <source>
        <dbReference type="PROSITE" id="PS50250"/>
    </source>
</evidence>
<accession>A0A814J2U8</accession>
<dbReference type="InterPro" id="IPR050871">
    <property type="entry name" value="26S_Proteasome/COP9_Components"/>
</dbReference>
<evidence type="ECO:0000256" key="1">
    <source>
        <dbReference type="ARBA" id="ARBA00007454"/>
    </source>
</evidence>
<dbReference type="FunFam" id="1.25.40.570:FF:000003">
    <property type="entry name" value="26S proteasome non-ATPase regulatory subunit 11"/>
    <property type="match status" value="1"/>
</dbReference>
<dbReference type="Proteomes" id="UP000663879">
    <property type="component" value="Unassembled WGS sequence"/>
</dbReference>
<keyword evidence="2" id="KW-0647">Proteasome</keyword>
<organism evidence="4 5">
    <name type="scientific">Brachionus calyciflorus</name>
    <dbReference type="NCBI Taxonomy" id="104777"/>
    <lineage>
        <taxon>Eukaryota</taxon>
        <taxon>Metazoa</taxon>
        <taxon>Spiralia</taxon>
        <taxon>Gnathifera</taxon>
        <taxon>Rotifera</taxon>
        <taxon>Eurotatoria</taxon>
        <taxon>Monogononta</taxon>
        <taxon>Pseudotrocha</taxon>
        <taxon>Ploima</taxon>
        <taxon>Brachionidae</taxon>
        <taxon>Brachionus</taxon>
    </lineage>
</organism>
<dbReference type="Gene3D" id="1.25.40.570">
    <property type="match status" value="1"/>
</dbReference>
<name>A0A814J2U8_9BILA</name>
<dbReference type="Pfam" id="PF01399">
    <property type="entry name" value="PCI"/>
    <property type="match status" value="1"/>
</dbReference>
<dbReference type="OrthoDB" id="1418352at2759"/>
<dbReference type="InterPro" id="IPR040780">
    <property type="entry name" value="Rpn6_C_helix"/>
</dbReference>
<dbReference type="AlphaFoldDB" id="A0A814J2U8"/>
<sequence length="419" mass="47310">MEQELESAQAYVASKNYEAAFNILHKLVSTEVKPDDEENIAVKEQAILDIGHLFKETKKAKELAELIVYTRPFLNMVSKAKAGKLVRNLVDMFLDLEAGTGEEIRLCTENIEWAKSENRTFLRQALEVRLIGLYYDNQRFTDAIALGSQLLKELKKLDDKLLLVEVQLLESKTYHSIGNLSKARAALTSARTTANGIYCPPKLQASLDLQSGILHAVDDRDFKTAFSYFYEAFEGFDSIDNPKAITGLKYMLLSKVMLNQPEDINSLISGKLALKYAGREIESMKAIATASEKRSLAEFQKTLSEFKDQLIDDLFVRSHLDTLYDNLLEQNLSKIIEPFSKVQIEHIAKLIKLPRDDVERKLSQMILDKKLSGILDQGTGALILFESKPVDKVYENSLSIVQSMGKVVDNLYVKVKKLS</sequence>
<dbReference type="SMART" id="SM00088">
    <property type="entry name" value="PINT"/>
    <property type="match status" value="1"/>
</dbReference>
<comment type="similarity">
    <text evidence="1">Belongs to the proteasome subunit S9 family.</text>
</comment>
<gene>
    <name evidence="4" type="ORF">OXX778_LOCUS17937</name>
</gene>
<feature type="domain" description="PCI" evidence="3">
    <location>
        <begin position="221"/>
        <end position="389"/>
    </location>
</feature>
<dbReference type="Pfam" id="PF18503">
    <property type="entry name" value="RPN6_C_helix"/>
    <property type="match status" value="1"/>
</dbReference>
<evidence type="ECO:0000256" key="2">
    <source>
        <dbReference type="ARBA" id="ARBA00022942"/>
    </source>
</evidence>
<dbReference type="SUPFAM" id="SSF46785">
    <property type="entry name" value="Winged helix' DNA-binding domain"/>
    <property type="match status" value="1"/>
</dbReference>
<dbReference type="InterPro" id="IPR036390">
    <property type="entry name" value="WH_DNA-bd_sf"/>
</dbReference>
<dbReference type="GO" id="GO:0000502">
    <property type="term" value="C:proteasome complex"/>
    <property type="evidence" value="ECO:0007669"/>
    <property type="project" value="UniProtKB-KW"/>
</dbReference>
<reference evidence="4" key="1">
    <citation type="submission" date="2021-02" db="EMBL/GenBank/DDBJ databases">
        <authorList>
            <person name="Nowell W R."/>
        </authorList>
    </citation>
    <scope>NUCLEOTIDE SEQUENCE</scope>
    <source>
        <strain evidence="4">Ploen Becks lab</strain>
    </source>
</reference>
<dbReference type="SMART" id="SM00753">
    <property type="entry name" value="PAM"/>
    <property type="match status" value="1"/>
</dbReference>
<dbReference type="PANTHER" id="PTHR10678">
    <property type="entry name" value="26S PROTEASOME NON-ATPASE REGULATORY SUBUNIT 11/COP9 SIGNALOSOME COMPLEX SUBUNIT 2"/>
    <property type="match status" value="1"/>
</dbReference>
<proteinExistence type="inferred from homology"/>
<dbReference type="InterPro" id="IPR040773">
    <property type="entry name" value="Rpn6_N"/>
</dbReference>
<evidence type="ECO:0000313" key="5">
    <source>
        <dbReference type="Proteomes" id="UP000663879"/>
    </source>
</evidence>
<dbReference type="InterPro" id="IPR000717">
    <property type="entry name" value="PCI_dom"/>
</dbReference>
<dbReference type="Pfam" id="PF18055">
    <property type="entry name" value="RPN6_N"/>
    <property type="match status" value="1"/>
</dbReference>
<protein>
    <recommendedName>
        <fullName evidence="3">PCI domain-containing protein</fullName>
    </recommendedName>
</protein>
<keyword evidence="5" id="KW-1185">Reference proteome</keyword>
<dbReference type="PROSITE" id="PS50250">
    <property type="entry name" value="PCI"/>
    <property type="match status" value="1"/>
</dbReference>
<comment type="caution">
    <text evidence="4">The sequence shown here is derived from an EMBL/GenBank/DDBJ whole genome shotgun (WGS) entry which is preliminary data.</text>
</comment>